<dbReference type="Proteomes" id="UP000318442">
    <property type="component" value="Segment"/>
</dbReference>
<accession>A0A514CY80</accession>
<dbReference type="EMBL" id="MG575419">
    <property type="protein sequence ID" value="QDH85481.1"/>
    <property type="molecule type" value="Genomic_DNA"/>
</dbReference>
<sequence>MSDLSRVSISMYHDTKDHKLILDMNCYSGGDVMTFIRKPLDKSEVLDLIRDLQTLVKGM</sequence>
<name>A0A514CY80_9CAUD</name>
<protein>
    <submittedName>
        <fullName evidence="1">Uncharacterized protein</fullName>
    </submittedName>
</protein>
<keyword evidence="2" id="KW-1185">Reference proteome</keyword>
<evidence type="ECO:0000313" key="1">
    <source>
        <dbReference type="EMBL" id="QDH85481.1"/>
    </source>
</evidence>
<proteinExistence type="predicted"/>
<reference evidence="1 2" key="1">
    <citation type="submission" date="2017-11" db="EMBL/GenBank/DDBJ databases">
        <title>Genomic and ecogenomic characterisation of Proteus mirabilis bacteriophage to support development of cocktails for phage therapy.</title>
        <authorList>
            <person name="Alves D.R."/>
            <person name="Nzakizwanayo J."/>
            <person name="Dedi C."/>
            <person name="Olympiou C."/>
            <person name="Hanin A."/>
            <person name="Kot W."/>
            <person name="Hansen L."/>
            <person name="Gahan C."/>
            <person name="Schellenberge P."/>
            <person name="Ogilvie L.A."/>
            <person name="Jones B.V."/>
        </authorList>
    </citation>
    <scope>NUCLEOTIDE SEQUENCE [LARGE SCALE GENOMIC DNA]</scope>
</reference>
<organism evidence="1 2">
    <name type="scientific">Proteus phage vB_PmiP_RS8pmA</name>
    <dbReference type="NCBI Taxonomy" id="2250314"/>
    <lineage>
        <taxon>Viruses</taxon>
        <taxon>Duplodnaviria</taxon>
        <taxon>Heunggongvirae</taxon>
        <taxon>Uroviricota</taxon>
        <taxon>Caudoviricetes</taxon>
        <taxon>Autographivirales</taxon>
        <taxon>Autoscriptoviridae</taxon>
        <taxon>Slopekvirinae</taxon>
        <taxon>Novosibovirus</taxon>
        <taxon>Novosibovirus RS8pmA</taxon>
    </lineage>
</organism>
<evidence type="ECO:0000313" key="2">
    <source>
        <dbReference type="Proteomes" id="UP000318442"/>
    </source>
</evidence>